<evidence type="ECO:0000313" key="15">
    <source>
        <dbReference type="Ensembl" id="ENSSHAP00000042352.1"/>
    </source>
</evidence>
<evidence type="ECO:0000256" key="2">
    <source>
        <dbReference type="ARBA" id="ARBA00012186"/>
    </source>
</evidence>
<dbReference type="InterPro" id="IPR001005">
    <property type="entry name" value="SANT/Myb"/>
</dbReference>
<evidence type="ECO:0000259" key="14">
    <source>
        <dbReference type="PROSITE" id="PS51633"/>
    </source>
</evidence>
<keyword evidence="7" id="KW-0156">Chromatin regulator</keyword>
<dbReference type="Pfam" id="PF18264">
    <property type="entry name" value="preSET_CXC"/>
    <property type="match status" value="1"/>
</dbReference>
<protein>
    <recommendedName>
        <fullName evidence="2">[histone H3]-lysine(27) N-trimethyltransferase</fullName>
        <ecNumber evidence="2">2.1.1.356</ecNumber>
    </recommendedName>
</protein>
<dbReference type="EC" id="2.1.1.356" evidence="2"/>
<proteinExistence type="predicted"/>
<dbReference type="InterPro" id="IPR046341">
    <property type="entry name" value="SET_dom_sf"/>
</dbReference>
<evidence type="ECO:0000256" key="3">
    <source>
        <dbReference type="ARBA" id="ARBA00022491"/>
    </source>
</evidence>
<dbReference type="SMART" id="SM01114">
    <property type="entry name" value="CXC"/>
    <property type="match status" value="1"/>
</dbReference>
<accession>A0A7N4PTG8</accession>
<dbReference type="Pfam" id="PF18118">
    <property type="entry name" value="PRC2_HTH_1"/>
    <property type="match status" value="1"/>
</dbReference>
<dbReference type="InterPro" id="IPR033467">
    <property type="entry name" value="Tesmin/TSO1-like_CXC"/>
</dbReference>
<dbReference type="InterPro" id="IPR021654">
    <property type="entry name" value="EZH1/EZH2"/>
</dbReference>
<dbReference type="Proteomes" id="UP000007648">
    <property type="component" value="Unassembled WGS sequence"/>
</dbReference>
<dbReference type="GO" id="GO:0035098">
    <property type="term" value="C:ESC/E(Z) complex"/>
    <property type="evidence" value="ECO:0007669"/>
    <property type="project" value="UniProtKB-ARBA"/>
</dbReference>
<evidence type="ECO:0000259" key="13">
    <source>
        <dbReference type="PROSITE" id="PS50280"/>
    </source>
</evidence>
<dbReference type="SMART" id="SM00717">
    <property type="entry name" value="SANT"/>
    <property type="match status" value="1"/>
</dbReference>
<gene>
    <name evidence="15" type="primary">EZH1</name>
</gene>
<dbReference type="PROSITE" id="PS51633">
    <property type="entry name" value="CXC"/>
    <property type="match status" value="1"/>
</dbReference>
<evidence type="ECO:0000256" key="11">
    <source>
        <dbReference type="ARBA" id="ARBA00048568"/>
    </source>
</evidence>
<dbReference type="Pfam" id="PF00856">
    <property type="entry name" value="SET"/>
    <property type="match status" value="1"/>
</dbReference>
<dbReference type="InterPro" id="IPR001214">
    <property type="entry name" value="SET_dom"/>
</dbReference>
<feature type="compositionally biased region" description="Basic and acidic residues" evidence="12">
    <location>
        <begin position="403"/>
        <end position="414"/>
    </location>
</feature>
<dbReference type="SUPFAM" id="SSF82199">
    <property type="entry name" value="SET domain"/>
    <property type="match status" value="1"/>
</dbReference>
<keyword evidence="5" id="KW-0808">Transferase</keyword>
<comment type="catalytic activity">
    <reaction evidence="11">
        <text>L-lysyl(27)-[histone H3] + 3 S-adenosyl-L-methionine = N(6),N(6),N(6)-trimethyl-L-lysyl(27)-[histone H3] + 3 S-adenosyl-L-homocysteine + 3 H(+)</text>
        <dbReference type="Rhea" id="RHEA:60292"/>
        <dbReference type="Rhea" id="RHEA-COMP:15535"/>
        <dbReference type="Rhea" id="RHEA-COMP:15548"/>
        <dbReference type="ChEBI" id="CHEBI:15378"/>
        <dbReference type="ChEBI" id="CHEBI:29969"/>
        <dbReference type="ChEBI" id="CHEBI:57856"/>
        <dbReference type="ChEBI" id="CHEBI:59789"/>
        <dbReference type="ChEBI" id="CHEBI:61961"/>
        <dbReference type="EC" id="2.1.1.356"/>
    </reaction>
</comment>
<dbReference type="InterPro" id="IPR041343">
    <property type="entry name" value="PRC2_HTH_1"/>
</dbReference>
<reference evidence="15 16" key="1">
    <citation type="journal article" date="2011" name="Proc. Natl. Acad. Sci. U.S.A.">
        <title>Genetic diversity and population structure of the endangered marsupial Sarcophilus harrisii (Tasmanian devil).</title>
        <authorList>
            <person name="Miller W."/>
            <person name="Hayes V.M."/>
            <person name="Ratan A."/>
            <person name="Petersen D.C."/>
            <person name="Wittekindt N.E."/>
            <person name="Miller J."/>
            <person name="Walenz B."/>
            <person name="Knight J."/>
            <person name="Qi J."/>
            <person name="Zhao F."/>
            <person name="Wang Q."/>
            <person name="Bedoya-Reina O.C."/>
            <person name="Katiyar N."/>
            <person name="Tomsho L.P."/>
            <person name="Kasson L.M."/>
            <person name="Hardie R.A."/>
            <person name="Woodbridge P."/>
            <person name="Tindall E.A."/>
            <person name="Bertelsen M.F."/>
            <person name="Dixon D."/>
            <person name="Pyecroft S."/>
            <person name="Helgen K.M."/>
            <person name="Lesk A.M."/>
            <person name="Pringle T.H."/>
            <person name="Patterson N."/>
            <person name="Zhang Y."/>
            <person name="Kreiss A."/>
            <person name="Woods G.M."/>
            <person name="Jones M.E."/>
            <person name="Schuster S.C."/>
        </authorList>
    </citation>
    <scope>NUCLEOTIDE SEQUENCE [LARGE SCALE GENOMIC DNA]</scope>
</reference>
<keyword evidence="9" id="KW-0804">Transcription</keyword>
<dbReference type="InterPro" id="IPR026489">
    <property type="entry name" value="CXC_dom"/>
</dbReference>
<reference evidence="15" key="2">
    <citation type="submission" date="2025-08" db="UniProtKB">
        <authorList>
            <consortium name="Ensembl"/>
        </authorList>
    </citation>
    <scope>IDENTIFICATION</scope>
</reference>
<dbReference type="InterPro" id="IPR048358">
    <property type="entry name" value="EZH1/2_MCSS"/>
</dbReference>
<dbReference type="InterPro" id="IPR045318">
    <property type="entry name" value="EZH1/2-like"/>
</dbReference>
<evidence type="ECO:0000256" key="12">
    <source>
        <dbReference type="SAM" id="MobiDB-lite"/>
    </source>
</evidence>
<keyword evidence="16" id="KW-1185">Reference proteome</keyword>
<dbReference type="CDD" id="cd19217">
    <property type="entry name" value="SET_EZH1"/>
    <property type="match status" value="1"/>
</dbReference>
<reference evidence="15" key="3">
    <citation type="submission" date="2025-09" db="UniProtKB">
        <authorList>
            <consortium name="Ensembl"/>
        </authorList>
    </citation>
    <scope>IDENTIFICATION</scope>
</reference>
<feature type="compositionally biased region" description="Basic and acidic residues" evidence="12">
    <location>
        <begin position="213"/>
        <end position="232"/>
    </location>
</feature>
<dbReference type="GeneTree" id="ENSGT00940000156604"/>
<sequence length="726" mass="83003">MSKKTEDQRGKVACPKLNSKMDIPNSPTSKCITYWKRKVKSEYMRLRQLKRFQANMGAKALFVANFAKVQEKTQILNEDWKKLRIQPVQLMKPVSGHPFLKKCTVESNFPGFDSQDMLMRSLNTVALVPIMYSWSPLQQNFMVEDETVLCNIPYMGDEVKEEDETFIEELINNYDGKVHGEEEMIPGSVLISDAVFLELVDALNQYSDEEEDGHNNDSSEGKQEDSKEELPVLRKRKRLTIEGNKKSSKKQFPNDMIFSAISSMFPENGVPDDMKERYRELTEVSDPNVLPPQCTPNIDGPCAKSVQREQSLHSFHTLFCRRCFKYDCFLHPFHATPNVYKRKNKEIRIEPDPCGLDCFLWLEGAKEYAMLHNPRSKCSGRRRRRHQVVNASSSNTSTSAVTETKEGDSDRDTGNDWASSSSEANSRCQTPTKQKASPAPPQLCVVEAPLEPVEWTGAEESLFRVFHGTYFNNFCSIARLLGTKTCKQVFQFAVKESLILKLPTNELMNPSQKKKRKHRLWAAHCRKIQLKKGQNRFPGCRCKTQCNTKQCPCYLAVRECDPDLCLTCGASEHWDCKVVSCKNCSIQRGLKKHLLLAPSDVAGWGTFIKESVQKNEFISEYCGELISQDEADRRGKVYDKYMSSFLFNLNNDFVVDATRKGNKIRFANHSVNPNCYAKVVMVNGDHRIGIFAKRAIQAGEELFFDYRYSQADALKYVGIERETDVL</sequence>
<feature type="region of interest" description="Disordered" evidence="12">
    <location>
        <begin position="374"/>
        <end position="440"/>
    </location>
</feature>
<dbReference type="FunFam" id="2.170.270.10:FF:000001">
    <property type="entry name" value="Putative histone-lysine N-methyltransferase EZH2"/>
    <property type="match status" value="1"/>
</dbReference>
<organism evidence="15 16">
    <name type="scientific">Sarcophilus harrisii</name>
    <name type="common">Tasmanian devil</name>
    <name type="synonym">Sarcophilus laniarius</name>
    <dbReference type="NCBI Taxonomy" id="9305"/>
    <lineage>
        <taxon>Eukaryota</taxon>
        <taxon>Metazoa</taxon>
        <taxon>Chordata</taxon>
        <taxon>Craniata</taxon>
        <taxon>Vertebrata</taxon>
        <taxon>Euteleostomi</taxon>
        <taxon>Mammalia</taxon>
        <taxon>Metatheria</taxon>
        <taxon>Dasyuromorphia</taxon>
        <taxon>Dasyuridae</taxon>
        <taxon>Sarcophilus</taxon>
    </lineage>
</organism>
<dbReference type="Ensembl" id="ENSSHAT00000039341.1">
    <property type="protein sequence ID" value="ENSSHAP00000042352.1"/>
    <property type="gene ID" value="ENSSHAG00000013372.2"/>
</dbReference>
<dbReference type="GO" id="GO:0140951">
    <property type="term" value="F:histone H3K27 trimethyltransferase activity"/>
    <property type="evidence" value="ECO:0007669"/>
    <property type="project" value="UniProtKB-EC"/>
</dbReference>
<evidence type="ECO:0000313" key="16">
    <source>
        <dbReference type="Proteomes" id="UP000007648"/>
    </source>
</evidence>
<evidence type="ECO:0000256" key="10">
    <source>
        <dbReference type="ARBA" id="ARBA00023242"/>
    </source>
</evidence>
<evidence type="ECO:0000256" key="4">
    <source>
        <dbReference type="ARBA" id="ARBA00022603"/>
    </source>
</evidence>
<comment type="subcellular location">
    <subcellularLocation>
        <location evidence="1">Nucleus</location>
    </subcellularLocation>
</comment>
<feature type="compositionally biased region" description="Polar residues" evidence="12">
    <location>
        <begin position="416"/>
        <end position="435"/>
    </location>
</feature>
<dbReference type="PANTHER" id="PTHR45747:SF1">
    <property type="entry name" value="HISTONE-LYSINE N-METHYLTRANSFERASE EZH1"/>
    <property type="match status" value="1"/>
</dbReference>
<dbReference type="SMART" id="SM00317">
    <property type="entry name" value="SET"/>
    <property type="match status" value="1"/>
</dbReference>
<keyword evidence="3" id="KW-0678">Repressor</keyword>
<evidence type="ECO:0000256" key="5">
    <source>
        <dbReference type="ARBA" id="ARBA00022679"/>
    </source>
</evidence>
<dbReference type="Pfam" id="PF21358">
    <property type="entry name" value="Ezh2_MCSS"/>
    <property type="match status" value="1"/>
</dbReference>
<feature type="compositionally biased region" description="Low complexity" evidence="12">
    <location>
        <begin position="388"/>
        <end position="402"/>
    </location>
</feature>
<dbReference type="CDD" id="cd00167">
    <property type="entry name" value="SANT"/>
    <property type="match status" value="1"/>
</dbReference>
<feature type="compositionally biased region" description="Basic residues" evidence="12">
    <location>
        <begin position="374"/>
        <end position="387"/>
    </location>
</feature>
<evidence type="ECO:0000256" key="1">
    <source>
        <dbReference type="ARBA" id="ARBA00004123"/>
    </source>
</evidence>
<evidence type="ECO:0000256" key="7">
    <source>
        <dbReference type="ARBA" id="ARBA00022853"/>
    </source>
</evidence>
<dbReference type="Pfam" id="PF11616">
    <property type="entry name" value="EZH2_WD-Binding"/>
    <property type="match status" value="1"/>
</dbReference>
<keyword evidence="8" id="KW-0805">Transcription regulation</keyword>
<keyword evidence="10" id="KW-0539">Nucleus</keyword>
<keyword evidence="6" id="KW-0949">S-adenosyl-L-methionine</keyword>
<feature type="domain" description="SET" evidence="13">
    <location>
        <begin position="592"/>
        <end position="707"/>
    </location>
</feature>
<dbReference type="AlphaFoldDB" id="A0A7N4PTG8"/>
<evidence type="ECO:0000256" key="9">
    <source>
        <dbReference type="ARBA" id="ARBA00023163"/>
    </source>
</evidence>
<dbReference type="PROSITE" id="PS50280">
    <property type="entry name" value="SET"/>
    <property type="match status" value="1"/>
</dbReference>
<evidence type="ECO:0000256" key="6">
    <source>
        <dbReference type="ARBA" id="ARBA00022691"/>
    </source>
</evidence>
<dbReference type="GO" id="GO:0031507">
    <property type="term" value="P:heterochromatin formation"/>
    <property type="evidence" value="ECO:0007669"/>
    <property type="project" value="TreeGrafter"/>
</dbReference>
<evidence type="ECO:0000256" key="8">
    <source>
        <dbReference type="ARBA" id="ARBA00023015"/>
    </source>
</evidence>
<name>A0A7N4PTG8_SARHA</name>
<dbReference type="GO" id="GO:0003682">
    <property type="term" value="F:chromatin binding"/>
    <property type="evidence" value="ECO:0007669"/>
    <property type="project" value="TreeGrafter"/>
</dbReference>
<dbReference type="InterPro" id="IPR044438">
    <property type="entry name" value="EZH1_SET"/>
</dbReference>
<feature type="region of interest" description="Disordered" evidence="12">
    <location>
        <begin position="207"/>
        <end position="235"/>
    </location>
</feature>
<dbReference type="PANTHER" id="PTHR45747">
    <property type="entry name" value="HISTONE-LYSINE N-METHYLTRANSFERASE E(Z)"/>
    <property type="match status" value="1"/>
</dbReference>
<dbReference type="GO" id="GO:0032259">
    <property type="term" value="P:methylation"/>
    <property type="evidence" value="ECO:0007669"/>
    <property type="project" value="UniProtKB-KW"/>
</dbReference>
<keyword evidence="4" id="KW-0489">Methyltransferase</keyword>
<dbReference type="InterPro" id="IPR041355">
    <property type="entry name" value="Pre-SET_CXC"/>
</dbReference>
<dbReference type="Gene3D" id="2.170.270.10">
    <property type="entry name" value="SET domain"/>
    <property type="match status" value="1"/>
</dbReference>
<feature type="domain" description="CXC" evidence="14">
    <location>
        <begin position="475"/>
        <end position="585"/>
    </location>
</feature>